<dbReference type="GeneID" id="80875369"/>
<organism evidence="2 3">
    <name type="scientific">Schizosaccharomyces osmophilus</name>
    <dbReference type="NCBI Taxonomy" id="2545709"/>
    <lineage>
        <taxon>Eukaryota</taxon>
        <taxon>Fungi</taxon>
        <taxon>Dikarya</taxon>
        <taxon>Ascomycota</taxon>
        <taxon>Taphrinomycotina</taxon>
        <taxon>Schizosaccharomycetes</taxon>
        <taxon>Schizosaccharomycetales</taxon>
        <taxon>Schizosaccharomycetaceae</taxon>
        <taxon>Schizosaccharomyces</taxon>
    </lineage>
</organism>
<dbReference type="EMBL" id="CP115611">
    <property type="protein sequence ID" value="WBW73029.1"/>
    <property type="molecule type" value="Genomic_DNA"/>
</dbReference>
<feature type="region of interest" description="Disordered" evidence="1">
    <location>
        <begin position="88"/>
        <end position="124"/>
    </location>
</feature>
<proteinExistence type="predicted"/>
<keyword evidence="3" id="KW-1185">Reference proteome</keyword>
<protein>
    <submittedName>
        <fullName evidence="2">Uncharacterized protein</fullName>
    </submittedName>
</protein>
<gene>
    <name evidence="2" type="ORF">SOMG_01887</name>
</gene>
<dbReference type="KEGG" id="som:SOMG_01887"/>
<accession>A0AAE9WCD7</accession>
<sequence>MPAVSLSQLPSRFSWSSASSLSTEDESVDISTLSFNEFESSIQKILGHTLKTSAPSSTSIPSCDLSIPSSNLSDRFSFDTSSTTTKISVQSPGKLSDRSSTCPTSSVSKHPISQRANSKYAKSSKLKKKNDTLGMVSSKTNSFNSNVSFLWFHPRVQFFLHHFATLGRPSSASYSSTPSVYGNWNTCAIC</sequence>
<dbReference type="AlphaFoldDB" id="A0AAE9WCD7"/>
<evidence type="ECO:0000313" key="2">
    <source>
        <dbReference type="EMBL" id="WBW73029.1"/>
    </source>
</evidence>
<reference evidence="2 3" key="1">
    <citation type="journal article" date="2023" name="G3 (Bethesda)">
        <title>A high-quality reference genome for the fission yeast Schizosaccharomyces osmophilus.</title>
        <authorList>
            <person name="Jia G.S."/>
            <person name="Zhang W.C."/>
            <person name="Liang Y."/>
            <person name="Liu X.H."/>
            <person name="Rhind N."/>
            <person name="Pidoux A."/>
            <person name="Brysch-Herzberg M."/>
            <person name="Du L.L."/>
        </authorList>
    </citation>
    <scope>NUCLEOTIDE SEQUENCE [LARGE SCALE GENOMIC DNA]</scope>
    <source>
        <strain evidence="2 3">CBS 15793</strain>
    </source>
</reference>
<name>A0AAE9WCD7_9SCHI</name>
<dbReference type="RefSeq" id="XP_056037272.1">
    <property type="nucleotide sequence ID" value="XM_056180680.1"/>
</dbReference>
<feature type="compositionally biased region" description="Polar residues" evidence="1">
    <location>
        <begin position="88"/>
        <end position="108"/>
    </location>
</feature>
<evidence type="ECO:0000313" key="3">
    <source>
        <dbReference type="Proteomes" id="UP001212411"/>
    </source>
</evidence>
<dbReference type="Proteomes" id="UP001212411">
    <property type="component" value="Chromosome 1"/>
</dbReference>
<evidence type="ECO:0000256" key="1">
    <source>
        <dbReference type="SAM" id="MobiDB-lite"/>
    </source>
</evidence>